<dbReference type="Gene3D" id="3.40.50.2300">
    <property type="match status" value="1"/>
</dbReference>
<protein>
    <submittedName>
        <fullName evidence="10">DNA-binding response regulator</fullName>
    </submittedName>
</protein>
<dbReference type="Proteomes" id="UP000245202">
    <property type="component" value="Unassembled WGS sequence"/>
</dbReference>
<evidence type="ECO:0000313" key="11">
    <source>
        <dbReference type="Proteomes" id="UP000245202"/>
    </source>
</evidence>
<organism evidence="10 11">
    <name type="scientific">Paenibacillus agaridevorans</name>
    <dbReference type="NCBI Taxonomy" id="171404"/>
    <lineage>
        <taxon>Bacteria</taxon>
        <taxon>Bacillati</taxon>
        <taxon>Bacillota</taxon>
        <taxon>Bacilli</taxon>
        <taxon>Bacillales</taxon>
        <taxon>Paenibacillaceae</taxon>
        <taxon>Paenibacillus</taxon>
    </lineage>
</organism>
<evidence type="ECO:0000256" key="7">
    <source>
        <dbReference type="PROSITE-ProRule" id="PRU01091"/>
    </source>
</evidence>
<gene>
    <name evidence="10" type="ORF">PAT3040_04660</name>
</gene>
<evidence type="ECO:0000256" key="4">
    <source>
        <dbReference type="ARBA" id="ARBA00023125"/>
    </source>
</evidence>
<keyword evidence="5" id="KW-0804">Transcription</keyword>
<dbReference type="PROSITE" id="PS51755">
    <property type="entry name" value="OMPR_PHOB"/>
    <property type="match status" value="1"/>
</dbReference>
<evidence type="ECO:0000256" key="2">
    <source>
        <dbReference type="ARBA" id="ARBA00023012"/>
    </source>
</evidence>
<feature type="domain" description="Response regulatory" evidence="8">
    <location>
        <begin position="3"/>
        <end position="116"/>
    </location>
</feature>
<dbReference type="InterPro" id="IPR001867">
    <property type="entry name" value="OmpR/PhoB-type_DNA-bd"/>
</dbReference>
<dbReference type="RefSeq" id="WP_108994595.1">
    <property type="nucleotide sequence ID" value="NZ_BDQX01000281.1"/>
</dbReference>
<keyword evidence="3" id="KW-0805">Transcription regulation</keyword>
<comment type="caution">
    <text evidence="10">The sequence shown here is derived from an EMBL/GenBank/DDBJ whole genome shotgun (WGS) entry which is preliminary data.</text>
</comment>
<dbReference type="SUPFAM" id="SSF52172">
    <property type="entry name" value="CheY-like"/>
    <property type="match status" value="1"/>
</dbReference>
<dbReference type="GO" id="GO:0005829">
    <property type="term" value="C:cytosol"/>
    <property type="evidence" value="ECO:0007669"/>
    <property type="project" value="TreeGrafter"/>
</dbReference>
<dbReference type="SMART" id="SM00862">
    <property type="entry name" value="Trans_reg_C"/>
    <property type="match status" value="1"/>
</dbReference>
<dbReference type="InterPro" id="IPR011006">
    <property type="entry name" value="CheY-like_superfamily"/>
</dbReference>
<dbReference type="GO" id="GO:0032993">
    <property type="term" value="C:protein-DNA complex"/>
    <property type="evidence" value="ECO:0007669"/>
    <property type="project" value="TreeGrafter"/>
</dbReference>
<proteinExistence type="predicted"/>
<dbReference type="GO" id="GO:0000156">
    <property type="term" value="F:phosphorelay response regulator activity"/>
    <property type="evidence" value="ECO:0007669"/>
    <property type="project" value="TreeGrafter"/>
</dbReference>
<feature type="DNA-binding region" description="OmpR/PhoB-type" evidence="7">
    <location>
        <begin position="151"/>
        <end position="249"/>
    </location>
</feature>
<feature type="modified residue" description="4-aspartylphosphate" evidence="6">
    <location>
        <position position="52"/>
    </location>
</feature>
<dbReference type="AlphaFoldDB" id="A0A2R5ETV6"/>
<name>A0A2R5ETV6_9BACL</name>
<dbReference type="InterPro" id="IPR016032">
    <property type="entry name" value="Sig_transdc_resp-reg_C-effctor"/>
</dbReference>
<evidence type="ECO:0000259" key="8">
    <source>
        <dbReference type="PROSITE" id="PS50110"/>
    </source>
</evidence>
<dbReference type="Gene3D" id="6.10.250.690">
    <property type="match status" value="1"/>
</dbReference>
<dbReference type="Pfam" id="PF00486">
    <property type="entry name" value="Trans_reg_C"/>
    <property type="match status" value="1"/>
</dbReference>
<evidence type="ECO:0000256" key="5">
    <source>
        <dbReference type="ARBA" id="ARBA00023163"/>
    </source>
</evidence>
<keyword evidence="2" id="KW-0902">Two-component regulatory system</keyword>
<dbReference type="PANTHER" id="PTHR48111">
    <property type="entry name" value="REGULATOR OF RPOS"/>
    <property type="match status" value="1"/>
</dbReference>
<dbReference type="SUPFAM" id="SSF46894">
    <property type="entry name" value="C-terminal effector domain of the bipartite response regulators"/>
    <property type="match status" value="1"/>
</dbReference>
<dbReference type="GO" id="GO:0006355">
    <property type="term" value="P:regulation of DNA-templated transcription"/>
    <property type="evidence" value="ECO:0007669"/>
    <property type="project" value="InterPro"/>
</dbReference>
<dbReference type="InterPro" id="IPR039420">
    <property type="entry name" value="WalR-like"/>
</dbReference>
<dbReference type="Gene3D" id="1.10.10.10">
    <property type="entry name" value="Winged helix-like DNA-binding domain superfamily/Winged helix DNA-binding domain"/>
    <property type="match status" value="1"/>
</dbReference>
<keyword evidence="11" id="KW-1185">Reference proteome</keyword>
<dbReference type="CDD" id="cd00383">
    <property type="entry name" value="trans_reg_C"/>
    <property type="match status" value="1"/>
</dbReference>
<accession>A0A2R5ETV6</accession>
<dbReference type="InterPro" id="IPR001789">
    <property type="entry name" value="Sig_transdc_resp-reg_receiver"/>
</dbReference>
<dbReference type="Pfam" id="PF00072">
    <property type="entry name" value="Response_reg"/>
    <property type="match status" value="1"/>
</dbReference>
<evidence type="ECO:0000259" key="9">
    <source>
        <dbReference type="PROSITE" id="PS51755"/>
    </source>
</evidence>
<dbReference type="PROSITE" id="PS50110">
    <property type="entry name" value="RESPONSE_REGULATORY"/>
    <property type="match status" value="1"/>
</dbReference>
<dbReference type="SMART" id="SM00448">
    <property type="entry name" value="REC"/>
    <property type="match status" value="1"/>
</dbReference>
<dbReference type="EMBL" id="BDQX01000281">
    <property type="protein sequence ID" value="GBG09977.1"/>
    <property type="molecule type" value="Genomic_DNA"/>
</dbReference>
<evidence type="ECO:0000256" key="3">
    <source>
        <dbReference type="ARBA" id="ARBA00023015"/>
    </source>
</evidence>
<keyword evidence="4 7" id="KW-0238">DNA-binding</keyword>
<dbReference type="InterPro" id="IPR036388">
    <property type="entry name" value="WH-like_DNA-bd_sf"/>
</dbReference>
<evidence type="ECO:0000313" key="10">
    <source>
        <dbReference type="EMBL" id="GBG09977.1"/>
    </source>
</evidence>
<evidence type="ECO:0000256" key="1">
    <source>
        <dbReference type="ARBA" id="ARBA00022553"/>
    </source>
</evidence>
<feature type="domain" description="OmpR/PhoB-type" evidence="9">
    <location>
        <begin position="151"/>
        <end position="249"/>
    </location>
</feature>
<dbReference type="PANTHER" id="PTHR48111:SF43">
    <property type="entry name" value="STAGE 0 SPORULATION PROTEIN A HOMOLOG"/>
    <property type="match status" value="1"/>
</dbReference>
<reference evidence="10 11" key="1">
    <citation type="submission" date="2017-08" db="EMBL/GenBank/DDBJ databases">
        <title>Substantial Increase in Enzyme Production by Combined Drug-Resistance Mutations in Paenibacillus agaridevorans.</title>
        <authorList>
            <person name="Tanaka Y."/>
            <person name="Funane K."/>
            <person name="Hosaka T."/>
            <person name="Shiwa Y."/>
            <person name="Fujita N."/>
            <person name="Miyazaki T."/>
            <person name="Yoshikawa H."/>
            <person name="Murakami K."/>
            <person name="Kasahara K."/>
            <person name="Inaoka T."/>
            <person name="Hiraga Y."/>
            <person name="Ochi K."/>
        </authorList>
    </citation>
    <scope>NUCLEOTIDE SEQUENCE [LARGE SCALE GENOMIC DNA]</scope>
    <source>
        <strain evidence="10 11">T-3040</strain>
    </source>
</reference>
<sequence length="259" mass="29032">MYKIFIVEDDEKIAAILRGRMEQYGYEASAATDFRDLLPQLEAFGPQLVLLDINLPYFDGYYWCRQIRTRSSVPIIFISARAGEMDQVMAIENGGDDYITKPIALELLMAKVRGALRRVYGEYATPTQQHAGPFQGEAALGVNAGIAVSGVAGLSAGGLKLYPSRNELEWRKKRLELTKNECLLAECLLGKPGHIIPREQLLEALWDDVQFVDDNTLTVNVTRLRKKLEELGLPKIIETVRGQGYKLSMEQLEDDGHEA</sequence>
<dbReference type="CDD" id="cd18159">
    <property type="entry name" value="REC_OmpR_NsrR-like"/>
    <property type="match status" value="1"/>
</dbReference>
<keyword evidence="1 6" id="KW-0597">Phosphoprotein</keyword>
<evidence type="ECO:0000256" key="6">
    <source>
        <dbReference type="PROSITE-ProRule" id="PRU00169"/>
    </source>
</evidence>
<dbReference type="GO" id="GO:0000976">
    <property type="term" value="F:transcription cis-regulatory region binding"/>
    <property type="evidence" value="ECO:0007669"/>
    <property type="project" value="TreeGrafter"/>
</dbReference>